<reference evidence="1 2" key="1">
    <citation type="journal article" date="2021" name="Appl. Environ. Microbiol.">
        <title>Genetic linkage and physical mapping for an oyster mushroom Pleurotus cornucopiae and QTL analysis for the trait cap color.</title>
        <authorList>
            <person name="Zhang Y."/>
            <person name="Gao W."/>
            <person name="Sonnenberg A."/>
            <person name="Chen Q."/>
            <person name="Zhang J."/>
            <person name="Huang C."/>
        </authorList>
    </citation>
    <scope>NUCLEOTIDE SEQUENCE [LARGE SCALE GENOMIC DNA]</scope>
    <source>
        <strain evidence="1">CCMSSC00406</strain>
    </source>
</reference>
<protein>
    <submittedName>
        <fullName evidence="1">Uncharacterized protein</fullName>
    </submittedName>
</protein>
<accession>A0ACB7IJX9</accession>
<name>A0ACB7IJX9_PLECO</name>
<keyword evidence="2" id="KW-1185">Reference proteome</keyword>
<comment type="caution">
    <text evidence="1">The sequence shown here is derived from an EMBL/GenBank/DDBJ whole genome shotgun (WGS) entry which is preliminary data.</text>
</comment>
<organism evidence="1 2">
    <name type="scientific">Pleurotus cornucopiae</name>
    <name type="common">Cornucopia mushroom</name>
    <dbReference type="NCBI Taxonomy" id="5321"/>
    <lineage>
        <taxon>Eukaryota</taxon>
        <taxon>Fungi</taxon>
        <taxon>Dikarya</taxon>
        <taxon>Basidiomycota</taxon>
        <taxon>Agaricomycotina</taxon>
        <taxon>Agaricomycetes</taxon>
        <taxon>Agaricomycetidae</taxon>
        <taxon>Agaricales</taxon>
        <taxon>Pleurotineae</taxon>
        <taxon>Pleurotaceae</taxon>
        <taxon>Pleurotus</taxon>
    </lineage>
</organism>
<evidence type="ECO:0000313" key="2">
    <source>
        <dbReference type="Proteomes" id="UP000824881"/>
    </source>
</evidence>
<evidence type="ECO:0000313" key="1">
    <source>
        <dbReference type="EMBL" id="KAG9218019.1"/>
    </source>
</evidence>
<proteinExistence type="predicted"/>
<dbReference type="Proteomes" id="UP000824881">
    <property type="component" value="Unassembled WGS sequence"/>
</dbReference>
<gene>
    <name evidence="1" type="ORF">CCMSSC00406_0008796</name>
</gene>
<sequence length="1304" mass="144281">MEDDNEVLDWGNEDDEQGALERARRGSPGFANSASNDVDDAEDAVSLGGEEEDVQEYASFHRQEPSSEVPVAHAASDAIARSEPDTLAHHRRKSSDSFPKSTSTPSTSNPSATLQSPSRPIIHALPPKPVAASVPFLHPSHPSIIEATAMSRGRDKKLSANGAAKPLSSAESASGDVTLPPDWEIRYPRNGGRGQYYYNVRTHESTWALPARSTSESVGHSNGNTDSLRARTAISTRDEAASLHAARRSPPPVRLLDSYRPGLPSPPRPSRAPDTPATGPLSYEDRHYRPGEDGPEETIDTNNISAASNTRNLLTRIPPRRSRSPSPRPAPQERVRDSSSRQSRSQRPSRKSDIRDDSPLRHYAPPRTPPAEQGYAPQESLSRSDRDHRGGREAESRDRRGNQPRNPEIRPALEQPTQHVHNDSRNAPVSSRHRSVSPPARSRELPERLPPSKTTPSIGSVPPSEPPSSGKARDRPSRFDQTVIAPQKPHRSLTPSPRSVAQNQPSYPTEPRSQDIYMPSADVNMPPARRGRGAPPPDRRDRDEAISSFRPNDSHIDHPPQTQQPSHAQRDQRDLAQPASQRDMPTTATPTSIPRLGTPPSDSAPRRPRAPLPPQGTLFREDVHKKKAQAEQPAPFLQNPATLPPAPRDHLSRAIPPSGPALPSGPRSRDHIPPPLAGDGEYPEPRRFTNQPSGSLYDRRVEQERRMTAADSSMDVDVDHYPSGPRSRYGRPAPDPNSRPPPNYQEGTSVAADAPRGPRAMVSPSLTRPVSPTLPRSALGQPPTAPWGSRDRSPPLYASGTRRDRVEDHPIAPRQRQDRREEEFAPRRANDGPPPIAPRAAEAFGADPFPRREPRRGGRRPDTPLSGTNNVPIAKKRAFVAGPTAPGKVPDAPIVADLPSPPRQPSPPIIAMPRSQPDYPSDTRGAQEPSLSMPVDDEYRSANRYTGRERPPYSDRIPDSRGTSGARPQRPPSRERYYDGRPLPVNDYPSDQYRSSSARMRPAREPSPPRNARHPDAFPEDHRPATPPPPSREPSQTSTSWPQQENRERSRSPIQRNRKSRFGGPTDILPPQPQPVPTQTYRQSDYEGSESRRGSTLQGRLGGRYPDEQADDDRHSSVHTSTSSHHRERELEPSEFRQPRSEPSRWPDPKDEGHQEHRSSNDYRAAEALMKPLADANLPPRPPSIREEPRRTDVVAPESLPLVDSRKRSPLPVRPQAKRTGGSLLDRLSLDRGGRDAVMSDDTPSPSLRERVQVPTKRDREEVMVMEKGVYERPADFDDLADADIAAKRRKRTGRPKRGRRGGS</sequence>
<dbReference type="EMBL" id="WQMT02000010">
    <property type="protein sequence ID" value="KAG9218019.1"/>
    <property type="molecule type" value="Genomic_DNA"/>
</dbReference>